<dbReference type="EMBL" id="JXXN02000036">
    <property type="protein sequence ID" value="THD28946.1"/>
    <property type="molecule type" value="Genomic_DNA"/>
</dbReference>
<dbReference type="GO" id="GO:0003723">
    <property type="term" value="F:RNA binding"/>
    <property type="evidence" value="ECO:0007669"/>
    <property type="project" value="UniProtKB-UniRule"/>
</dbReference>
<dbReference type="GO" id="GO:0005737">
    <property type="term" value="C:cytoplasm"/>
    <property type="evidence" value="ECO:0007669"/>
    <property type="project" value="UniProtKB-SubCell"/>
</dbReference>
<feature type="compositionally biased region" description="Polar residues" evidence="9">
    <location>
        <begin position="104"/>
        <end position="118"/>
    </location>
</feature>
<dbReference type="Pfam" id="PF00076">
    <property type="entry name" value="RRM_1"/>
    <property type="match status" value="1"/>
</dbReference>
<evidence type="ECO:0000313" key="11">
    <source>
        <dbReference type="EMBL" id="THD28946.1"/>
    </source>
</evidence>
<dbReference type="Proteomes" id="UP000230066">
    <property type="component" value="Unassembled WGS sequence"/>
</dbReference>
<comment type="subcellular location">
    <subcellularLocation>
        <location evidence="2">Cytoplasm</location>
    </subcellularLocation>
    <subcellularLocation>
        <location evidence="1">Nucleus</location>
    </subcellularLocation>
</comment>
<evidence type="ECO:0000259" key="10">
    <source>
        <dbReference type="PROSITE" id="PS50102"/>
    </source>
</evidence>
<protein>
    <submittedName>
        <fullName evidence="11">CUGBP Elav family member 4</fullName>
    </submittedName>
</protein>
<keyword evidence="4" id="KW-0963">Cytoplasm</keyword>
<dbReference type="Gene3D" id="3.30.70.330">
    <property type="match status" value="1"/>
</dbReference>
<dbReference type="SMART" id="SM00360">
    <property type="entry name" value="RRM"/>
    <property type="match status" value="1"/>
</dbReference>
<dbReference type="InterPro" id="IPR035979">
    <property type="entry name" value="RBD_domain_sf"/>
</dbReference>
<dbReference type="FunFam" id="3.30.70.330:FF:000010">
    <property type="entry name" value="CUGBP Elav-like family member 4 isoform 3"/>
    <property type="match status" value="1"/>
</dbReference>
<evidence type="ECO:0000256" key="7">
    <source>
        <dbReference type="ARBA" id="ARBA00023242"/>
    </source>
</evidence>
<evidence type="ECO:0000256" key="8">
    <source>
        <dbReference type="PROSITE-ProRule" id="PRU00176"/>
    </source>
</evidence>
<dbReference type="GO" id="GO:0005634">
    <property type="term" value="C:nucleus"/>
    <property type="evidence" value="ECO:0007669"/>
    <property type="project" value="UniProtKB-SubCell"/>
</dbReference>
<evidence type="ECO:0000256" key="4">
    <source>
        <dbReference type="ARBA" id="ARBA00022490"/>
    </source>
</evidence>
<comment type="similarity">
    <text evidence="3">Belongs to the CELF/BRUNOL family.</text>
</comment>
<dbReference type="SUPFAM" id="SSF54928">
    <property type="entry name" value="RNA-binding domain, RBD"/>
    <property type="match status" value="1"/>
</dbReference>
<proteinExistence type="inferred from homology"/>
<keyword evidence="5" id="KW-0677">Repeat</keyword>
<dbReference type="PANTHER" id="PTHR24012">
    <property type="entry name" value="RNA BINDING PROTEIN"/>
    <property type="match status" value="1"/>
</dbReference>
<evidence type="ECO:0000256" key="6">
    <source>
        <dbReference type="ARBA" id="ARBA00022884"/>
    </source>
</evidence>
<accession>A0A4E0RKL4</accession>
<sequence length="277" mass="31037">MYTSALGTQYSINMFIPTNANEQERKHPRFSSPSLGLNASIQCINRAYPTTSEMIRSSSVSGVDNDRELETEVNPEVDMVFMWCGQTDSGLSEPRIESDRELYTTDSNKSESSLTQSAADLMSPEKQSNEGNEHSLTDSPMDESGSPAEAKSTNLETTLCSVSAVGPRETDTIKLFIGQIPQWIEERDILPLFEVFGPIHELVILRDRFTRAHKGCAFLTYCNRSAAIRCQKKMHNQHTFLGMTRPMQVKPASHEPRYGKCNRFLVGSPITHVPRDP</sequence>
<dbReference type="InterPro" id="IPR012677">
    <property type="entry name" value="Nucleotide-bd_a/b_plait_sf"/>
</dbReference>
<keyword evidence="7" id="KW-0539">Nucleus</keyword>
<feature type="domain" description="RRM" evidence="10">
    <location>
        <begin position="173"/>
        <end position="254"/>
    </location>
</feature>
<evidence type="ECO:0000256" key="3">
    <source>
        <dbReference type="ARBA" id="ARBA00009621"/>
    </source>
</evidence>
<keyword evidence="12" id="KW-1185">Reference proteome</keyword>
<comment type="caution">
    <text evidence="11">The sequence shown here is derived from an EMBL/GenBank/DDBJ whole genome shotgun (WGS) entry which is preliminary data.</text>
</comment>
<evidence type="ECO:0000256" key="1">
    <source>
        <dbReference type="ARBA" id="ARBA00004123"/>
    </source>
</evidence>
<dbReference type="PROSITE" id="PS50102">
    <property type="entry name" value="RRM"/>
    <property type="match status" value="1"/>
</dbReference>
<reference evidence="11" key="1">
    <citation type="submission" date="2019-03" db="EMBL/GenBank/DDBJ databases">
        <title>Improved annotation for the trematode Fasciola hepatica.</title>
        <authorList>
            <person name="Choi Y.-J."/>
            <person name="Martin J."/>
            <person name="Mitreva M."/>
        </authorList>
    </citation>
    <scope>NUCLEOTIDE SEQUENCE [LARGE SCALE GENOMIC DNA]</scope>
</reference>
<evidence type="ECO:0000256" key="2">
    <source>
        <dbReference type="ARBA" id="ARBA00004496"/>
    </source>
</evidence>
<evidence type="ECO:0000256" key="5">
    <source>
        <dbReference type="ARBA" id="ARBA00022737"/>
    </source>
</evidence>
<feature type="compositionally biased region" description="Basic and acidic residues" evidence="9">
    <location>
        <begin position="127"/>
        <end position="136"/>
    </location>
</feature>
<dbReference type="AlphaFoldDB" id="A0A4E0RKL4"/>
<evidence type="ECO:0000313" key="12">
    <source>
        <dbReference type="Proteomes" id="UP000230066"/>
    </source>
</evidence>
<dbReference type="InterPro" id="IPR000504">
    <property type="entry name" value="RRM_dom"/>
</dbReference>
<gene>
    <name evidence="11" type="ORF">D915_000215</name>
</gene>
<feature type="region of interest" description="Disordered" evidence="9">
    <location>
        <begin position="101"/>
        <end position="155"/>
    </location>
</feature>
<organism evidence="11 12">
    <name type="scientific">Fasciola hepatica</name>
    <name type="common">Liver fluke</name>
    <dbReference type="NCBI Taxonomy" id="6192"/>
    <lineage>
        <taxon>Eukaryota</taxon>
        <taxon>Metazoa</taxon>
        <taxon>Spiralia</taxon>
        <taxon>Lophotrochozoa</taxon>
        <taxon>Platyhelminthes</taxon>
        <taxon>Trematoda</taxon>
        <taxon>Digenea</taxon>
        <taxon>Plagiorchiida</taxon>
        <taxon>Echinostomata</taxon>
        <taxon>Echinostomatoidea</taxon>
        <taxon>Fasciolidae</taxon>
        <taxon>Fasciola</taxon>
    </lineage>
</organism>
<name>A0A4E0RKL4_FASHE</name>
<evidence type="ECO:0000256" key="9">
    <source>
        <dbReference type="SAM" id="MobiDB-lite"/>
    </source>
</evidence>
<keyword evidence="6 8" id="KW-0694">RNA-binding</keyword>